<dbReference type="AlphaFoldDB" id="A0A2J0L4C0"/>
<feature type="binding site" evidence="8">
    <location>
        <position position="50"/>
    </location>
    <ligand>
        <name>[4Fe-4S] cluster</name>
        <dbReference type="ChEBI" id="CHEBI:49883"/>
        <label>1</label>
    </ligand>
</feature>
<keyword evidence="2 8" id="KW-0963">Cytoplasm</keyword>
<dbReference type="SFLD" id="SFLDG01061">
    <property type="entry name" value="methylthiotransferase"/>
    <property type="match status" value="1"/>
</dbReference>
<dbReference type="SFLD" id="SFLDG01082">
    <property type="entry name" value="B12-binding_domain_containing"/>
    <property type="match status" value="1"/>
</dbReference>
<dbReference type="SMART" id="SM00729">
    <property type="entry name" value="Elp3"/>
    <property type="match status" value="1"/>
</dbReference>
<evidence type="ECO:0000313" key="13">
    <source>
        <dbReference type="Proteomes" id="UP000230052"/>
    </source>
</evidence>
<dbReference type="SUPFAM" id="SSF102114">
    <property type="entry name" value="Radical SAM enzymes"/>
    <property type="match status" value="1"/>
</dbReference>
<dbReference type="SFLD" id="SFLDS00029">
    <property type="entry name" value="Radical_SAM"/>
    <property type="match status" value="1"/>
</dbReference>
<dbReference type="PROSITE" id="PS51918">
    <property type="entry name" value="RADICAL_SAM"/>
    <property type="match status" value="1"/>
</dbReference>
<comment type="cofactor">
    <cofactor evidence="8">
        <name>[4Fe-4S] cluster</name>
        <dbReference type="ChEBI" id="CHEBI:49883"/>
    </cofactor>
    <text evidence="8">Binds 2 [4Fe-4S] clusters. One cluster is coordinated with 3 cysteines and an exchangeable S-adenosyl-L-methionine.</text>
</comment>
<dbReference type="InterPro" id="IPR002792">
    <property type="entry name" value="TRAM_dom"/>
</dbReference>
<dbReference type="InterPro" id="IPR023404">
    <property type="entry name" value="rSAM_horseshoe"/>
</dbReference>
<feature type="domain" description="MTTase N-terminal" evidence="10">
    <location>
        <begin position="5"/>
        <end position="121"/>
    </location>
</feature>
<dbReference type="PROSITE" id="PS01278">
    <property type="entry name" value="MTTASE_RADICAL"/>
    <property type="match status" value="1"/>
</dbReference>
<evidence type="ECO:0000256" key="7">
    <source>
        <dbReference type="ARBA" id="ARBA00023014"/>
    </source>
</evidence>
<dbReference type="InterPro" id="IPR005839">
    <property type="entry name" value="Methylthiotransferase"/>
</dbReference>
<evidence type="ECO:0000259" key="10">
    <source>
        <dbReference type="PROSITE" id="PS51449"/>
    </source>
</evidence>
<keyword evidence="1 8" id="KW-0004">4Fe-4S</keyword>
<dbReference type="PROSITE" id="PS51449">
    <property type="entry name" value="MTTASE_N"/>
    <property type="match status" value="1"/>
</dbReference>
<name>A0A2J0L4C0_9BACT</name>
<feature type="domain" description="Radical SAM core" evidence="11">
    <location>
        <begin position="145"/>
        <end position="376"/>
    </location>
</feature>
<keyword evidence="6 8" id="KW-0408">Iron</keyword>
<feature type="binding site" evidence="8">
    <location>
        <position position="14"/>
    </location>
    <ligand>
        <name>[4Fe-4S] cluster</name>
        <dbReference type="ChEBI" id="CHEBI:49883"/>
        <label>1</label>
    </ligand>
</feature>
<evidence type="ECO:0000256" key="3">
    <source>
        <dbReference type="ARBA" id="ARBA00022679"/>
    </source>
</evidence>
<evidence type="ECO:0000256" key="6">
    <source>
        <dbReference type="ARBA" id="ARBA00023004"/>
    </source>
</evidence>
<dbReference type="GO" id="GO:0035599">
    <property type="term" value="F:aspartic acid methylthiotransferase activity"/>
    <property type="evidence" value="ECO:0007669"/>
    <property type="project" value="TreeGrafter"/>
</dbReference>
<feature type="binding site" evidence="8">
    <location>
        <position position="163"/>
    </location>
    <ligand>
        <name>[4Fe-4S] cluster</name>
        <dbReference type="ChEBI" id="CHEBI:49883"/>
        <label>2</label>
        <note>4Fe-4S-S-AdoMet</note>
    </ligand>
</feature>
<dbReference type="Pfam" id="PF00919">
    <property type="entry name" value="UPF0004"/>
    <property type="match status" value="1"/>
</dbReference>
<evidence type="ECO:0000256" key="1">
    <source>
        <dbReference type="ARBA" id="ARBA00022485"/>
    </source>
</evidence>
<dbReference type="InterPro" id="IPR058240">
    <property type="entry name" value="rSAM_sf"/>
</dbReference>
<dbReference type="Pfam" id="PF04055">
    <property type="entry name" value="Radical_SAM"/>
    <property type="match status" value="1"/>
</dbReference>
<sequence length="447" mass="50983">MAKNRSVNIISLGCPRNLVDSEVMLGLLKKARFHITDDIEGTDTVIVNTCSFINDAKKESIDVILGLIDLKKKGSISHIVVSGCLTQRYKDVLKGELAEVDAFIGVGDIADIVKVAKSVSNGKRIVKIREKPEFLYSHKNPRLFITPLYYAYIKIQEGCVNKCSYCVIPELRGDYRSRAVRSIIKEADMLLNKNRVSEINLIGQDTTLYGMDLYKKMMLPKVLKQISKLLKREAWIRLLYTHPAHFTDELVDVIKDYPICKYVDLPVQHINDKILKAMNRKVVKKEILSLIEKLRNDIPNVVIRTSIIVGFPGEGEDEFKELLDFIEKTRFDRLGAFIYSREEGTDAYNFKDHLPEKVKNERFDQVMKIQQAISEENNKKLLKKIVRVLVDKKVEKEDNLFLGRTQGDAPEVDGGVYLKTKNAKAGDFVDARIIDALEYDLVGEEVL</sequence>
<dbReference type="Gene3D" id="3.80.30.20">
    <property type="entry name" value="tm_1862 like domain"/>
    <property type="match status" value="1"/>
</dbReference>
<dbReference type="FunFam" id="3.80.30.20:FF:000001">
    <property type="entry name" value="tRNA-2-methylthio-N(6)-dimethylallyladenosine synthase 2"/>
    <property type="match status" value="1"/>
</dbReference>
<dbReference type="PANTHER" id="PTHR43837:SF1">
    <property type="entry name" value="RIBOSOMAL PROTEIN US12 METHYLTHIOTRANSFERASE RIMO"/>
    <property type="match status" value="1"/>
</dbReference>
<dbReference type="Proteomes" id="UP000230052">
    <property type="component" value="Unassembled WGS sequence"/>
</dbReference>
<evidence type="ECO:0000313" key="12">
    <source>
        <dbReference type="EMBL" id="PIU42146.1"/>
    </source>
</evidence>
<dbReference type="InterPro" id="IPR005840">
    <property type="entry name" value="Ribosomal_uS12_MeSTrfase_RimO"/>
</dbReference>
<dbReference type="InterPro" id="IPR020612">
    <property type="entry name" value="Methylthiotransferase_CS"/>
</dbReference>
<comment type="caution">
    <text evidence="12">The sequence shown here is derived from an EMBL/GenBank/DDBJ whole genome shotgun (WGS) entry which is preliminary data.</text>
</comment>
<evidence type="ECO:0000259" key="11">
    <source>
        <dbReference type="PROSITE" id="PS51918"/>
    </source>
</evidence>
<comment type="catalytic activity">
    <reaction evidence="8">
        <text>L-aspartate(89)-[ribosomal protein uS12]-hydrogen + (sulfur carrier)-SH + AH2 + 2 S-adenosyl-L-methionine = 3-methylsulfanyl-L-aspartate(89)-[ribosomal protein uS12]-hydrogen + (sulfur carrier)-H + 5'-deoxyadenosine + L-methionine + A + S-adenosyl-L-homocysteine + 2 H(+)</text>
        <dbReference type="Rhea" id="RHEA:37087"/>
        <dbReference type="Rhea" id="RHEA-COMP:10460"/>
        <dbReference type="Rhea" id="RHEA-COMP:10461"/>
        <dbReference type="Rhea" id="RHEA-COMP:14737"/>
        <dbReference type="Rhea" id="RHEA-COMP:14739"/>
        <dbReference type="ChEBI" id="CHEBI:13193"/>
        <dbReference type="ChEBI" id="CHEBI:15378"/>
        <dbReference type="ChEBI" id="CHEBI:17319"/>
        <dbReference type="ChEBI" id="CHEBI:17499"/>
        <dbReference type="ChEBI" id="CHEBI:29917"/>
        <dbReference type="ChEBI" id="CHEBI:29961"/>
        <dbReference type="ChEBI" id="CHEBI:57844"/>
        <dbReference type="ChEBI" id="CHEBI:57856"/>
        <dbReference type="ChEBI" id="CHEBI:59789"/>
        <dbReference type="ChEBI" id="CHEBI:64428"/>
        <dbReference type="ChEBI" id="CHEBI:73599"/>
        <dbReference type="EC" id="2.8.4.4"/>
    </reaction>
</comment>
<reference evidence="12 13" key="1">
    <citation type="submission" date="2017-09" db="EMBL/GenBank/DDBJ databases">
        <title>Depth-based differentiation of microbial function through sediment-hosted aquifers and enrichment of novel symbionts in the deep terrestrial subsurface.</title>
        <authorList>
            <person name="Probst A.J."/>
            <person name="Ladd B."/>
            <person name="Jarett J.K."/>
            <person name="Geller-Mcgrath D.E."/>
            <person name="Sieber C.M."/>
            <person name="Emerson J.B."/>
            <person name="Anantharaman K."/>
            <person name="Thomas B.C."/>
            <person name="Malmstrom R."/>
            <person name="Stieglmeier M."/>
            <person name="Klingl A."/>
            <person name="Woyke T."/>
            <person name="Ryan C.M."/>
            <person name="Banfield J.F."/>
        </authorList>
    </citation>
    <scope>NUCLEOTIDE SEQUENCE [LARGE SCALE GENOMIC DNA]</scope>
    <source>
        <strain evidence="12">CG07_land_8_20_14_0_80_42_15</strain>
    </source>
</reference>
<dbReference type="GO" id="GO:0005840">
    <property type="term" value="C:ribosome"/>
    <property type="evidence" value="ECO:0007669"/>
    <property type="project" value="UniProtKB-KW"/>
</dbReference>
<dbReference type="InterPro" id="IPR007197">
    <property type="entry name" value="rSAM"/>
</dbReference>
<feature type="binding site" evidence="8">
    <location>
        <position position="166"/>
    </location>
    <ligand>
        <name>[4Fe-4S] cluster</name>
        <dbReference type="ChEBI" id="CHEBI:49883"/>
        <label>2</label>
        <note>4Fe-4S-S-AdoMet</note>
    </ligand>
</feature>
<keyword evidence="3 8" id="KW-0808">Transferase</keyword>
<keyword evidence="12" id="KW-0687">Ribonucleoprotein</keyword>
<protein>
    <recommendedName>
        <fullName evidence="8">Ribosomal protein uS12 methylthiotransferase RimO</fullName>
        <shortName evidence="8">uS12 MTTase</shortName>
        <shortName evidence="8">uS12 methylthiotransferase</shortName>
        <ecNumber evidence="8">2.8.4.4</ecNumber>
    </recommendedName>
    <alternativeName>
        <fullName evidence="8">Ribosomal protein uS12 (aspartate-C(3))-methylthiotransferase</fullName>
    </alternativeName>
    <alternativeName>
        <fullName evidence="8">Ribosome maturation factor RimO</fullName>
    </alternativeName>
</protein>
<evidence type="ECO:0000256" key="2">
    <source>
        <dbReference type="ARBA" id="ARBA00022490"/>
    </source>
</evidence>
<dbReference type="NCBIfam" id="TIGR00089">
    <property type="entry name" value="MiaB/RimO family radical SAM methylthiotransferase"/>
    <property type="match status" value="1"/>
</dbReference>
<comment type="similarity">
    <text evidence="8">Belongs to the methylthiotransferase family. RimO subfamily.</text>
</comment>
<keyword evidence="5 8" id="KW-0479">Metal-binding</keyword>
<evidence type="ECO:0000259" key="9">
    <source>
        <dbReference type="PROSITE" id="PS50926"/>
    </source>
</evidence>
<dbReference type="SFLD" id="SFLDF00274">
    <property type="entry name" value="ribosomal_protein_S12_methylth"/>
    <property type="match status" value="1"/>
</dbReference>
<feature type="domain" description="TRAM" evidence="9">
    <location>
        <begin position="379"/>
        <end position="447"/>
    </location>
</feature>
<dbReference type="GO" id="GO:0006400">
    <property type="term" value="P:tRNA modification"/>
    <property type="evidence" value="ECO:0007669"/>
    <property type="project" value="InterPro"/>
</dbReference>
<dbReference type="Gene3D" id="3.40.50.12160">
    <property type="entry name" value="Methylthiotransferase, N-terminal domain"/>
    <property type="match status" value="1"/>
</dbReference>
<dbReference type="NCBIfam" id="TIGR01125">
    <property type="entry name" value="30S ribosomal protein S12 methylthiotransferase RimO"/>
    <property type="match status" value="1"/>
</dbReference>
<evidence type="ECO:0000256" key="8">
    <source>
        <dbReference type="HAMAP-Rule" id="MF_01865"/>
    </source>
</evidence>
<feature type="binding site" evidence="8">
    <location>
        <position position="159"/>
    </location>
    <ligand>
        <name>[4Fe-4S] cluster</name>
        <dbReference type="ChEBI" id="CHEBI:49883"/>
        <label>2</label>
        <note>4Fe-4S-S-AdoMet</note>
    </ligand>
</feature>
<dbReference type="EC" id="2.8.4.4" evidence="8"/>
<keyword evidence="12" id="KW-0689">Ribosomal protein</keyword>
<comment type="subcellular location">
    <subcellularLocation>
        <location evidence="8">Cytoplasm</location>
    </subcellularLocation>
</comment>
<organism evidence="12 13">
    <name type="scientific">Candidatus Aquitaenariimonas noxiae</name>
    <dbReference type="NCBI Taxonomy" id="1974741"/>
    <lineage>
        <taxon>Bacteria</taxon>
        <taxon>Pseudomonadati</taxon>
        <taxon>Candidatus Omnitrophota</taxon>
        <taxon>Candidatus Aquitaenariimonas</taxon>
    </lineage>
</organism>
<dbReference type="InterPro" id="IPR013848">
    <property type="entry name" value="Methylthiotransferase_N"/>
</dbReference>
<dbReference type="Pfam" id="PF18693">
    <property type="entry name" value="TRAM_2"/>
    <property type="match status" value="1"/>
</dbReference>
<dbReference type="InterPro" id="IPR038135">
    <property type="entry name" value="Methylthiotransferase_N_sf"/>
</dbReference>
<feature type="binding site" evidence="8">
    <location>
        <position position="84"/>
    </location>
    <ligand>
        <name>[4Fe-4S] cluster</name>
        <dbReference type="ChEBI" id="CHEBI:49883"/>
        <label>1</label>
    </ligand>
</feature>
<keyword evidence="7 8" id="KW-0411">Iron-sulfur</keyword>
<dbReference type="PROSITE" id="PS50926">
    <property type="entry name" value="TRAM"/>
    <property type="match status" value="1"/>
</dbReference>
<dbReference type="InterPro" id="IPR012340">
    <property type="entry name" value="NA-bd_OB-fold"/>
</dbReference>
<dbReference type="Gene3D" id="2.40.50.140">
    <property type="entry name" value="Nucleic acid-binding proteins"/>
    <property type="match status" value="1"/>
</dbReference>
<dbReference type="GO" id="GO:0103039">
    <property type="term" value="F:protein methylthiotransferase activity"/>
    <property type="evidence" value="ECO:0007669"/>
    <property type="project" value="UniProtKB-EC"/>
</dbReference>
<accession>A0A2J0L4C0</accession>
<dbReference type="EMBL" id="PEWV01000017">
    <property type="protein sequence ID" value="PIU42146.1"/>
    <property type="molecule type" value="Genomic_DNA"/>
</dbReference>
<dbReference type="GO" id="GO:0046872">
    <property type="term" value="F:metal ion binding"/>
    <property type="evidence" value="ECO:0007669"/>
    <property type="project" value="UniProtKB-KW"/>
</dbReference>
<dbReference type="GO" id="GO:0051539">
    <property type="term" value="F:4 iron, 4 sulfur cluster binding"/>
    <property type="evidence" value="ECO:0007669"/>
    <property type="project" value="UniProtKB-UniRule"/>
</dbReference>
<evidence type="ECO:0000256" key="5">
    <source>
        <dbReference type="ARBA" id="ARBA00022723"/>
    </source>
</evidence>
<proteinExistence type="inferred from homology"/>
<dbReference type="GO" id="GO:0005829">
    <property type="term" value="C:cytosol"/>
    <property type="evidence" value="ECO:0007669"/>
    <property type="project" value="TreeGrafter"/>
</dbReference>
<gene>
    <name evidence="8 12" type="primary">rimO</name>
    <name evidence="12" type="ORF">COS99_01655</name>
</gene>
<comment type="function">
    <text evidence="8">Catalyzes the methylthiolation of an aspartic acid residue of ribosomal protein uS12.</text>
</comment>
<dbReference type="InterPro" id="IPR006638">
    <property type="entry name" value="Elp3/MiaA/NifB-like_rSAM"/>
</dbReference>
<dbReference type="CDD" id="cd01335">
    <property type="entry name" value="Radical_SAM"/>
    <property type="match status" value="1"/>
</dbReference>
<keyword evidence="4 8" id="KW-0949">S-adenosyl-L-methionine</keyword>
<dbReference type="HAMAP" id="MF_01865">
    <property type="entry name" value="MTTase_RimO"/>
    <property type="match status" value="1"/>
</dbReference>
<evidence type="ECO:0000256" key="4">
    <source>
        <dbReference type="ARBA" id="ARBA00022691"/>
    </source>
</evidence>
<dbReference type="PANTHER" id="PTHR43837">
    <property type="entry name" value="RIBOSOMAL PROTEIN S12 METHYLTHIOTRANSFERASE RIMO"/>
    <property type="match status" value="1"/>
</dbReference>